<accession>A0A8S4SM73</accession>
<evidence type="ECO:0000313" key="1">
    <source>
        <dbReference type="EMBL" id="CAH2267390.1"/>
    </source>
</evidence>
<organism evidence="1 2">
    <name type="scientific">Pararge aegeria aegeria</name>
    <dbReference type="NCBI Taxonomy" id="348720"/>
    <lineage>
        <taxon>Eukaryota</taxon>
        <taxon>Metazoa</taxon>
        <taxon>Ecdysozoa</taxon>
        <taxon>Arthropoda</taxon>
        <taxon>Hexapoda</taxon>
        <taxon>Insecta</taxon>
        <taxon>Pterygota</taxon>
        <taxon>Neoptera</taxon>
        <taxon>Endopterygota</taxon>
        <taxon>Lepidoptera</taxon>
        <taxon>Glossata</taxon>
        <taxon>Ditrysia</taxon>
        <taxon>Papilionoidea</taxon>
        <taxon>Nymphalidae</taxon>
        <taxon>Satyrinae</taxon>
        <taxon>Satyrini</taxon>
        <taxon>Parargina</taxon>
        <taxon>Pararge</taxon>
    </lineage>
</organism>
<sequence length="99" mass="11019">MPTSSSERCGSVLVVPFRYLYLNGTTSKGSIQRNIYPLPQRSLDDKAIVLIVLVEDRSSTRTISTIALLARLNEAPVWLSLLCYGYADREIVSAVELEN</sequence>
<proteinExistence type="predicted"/>
<protein>
    <submittedName>
        <fullName evidence="1">Jg27573 protein</fullName>
    </submittedName>
</protein>
<keyword evidence="2" id="KW-1185">Reference proteome</keyword>
<evidence type="ECO:0000313" key="2">
    <source>
        <dbReference type="Proteomes" id="UP000838756"/>
    </source>
</evidence>
<reference evidence="1" key="1">
    <citation type="submission" date="2022-03" db="EMBL/GenBank/DDBJ databases">
        <authorList>
            <person name="Lindestad O."/>
        </authorList>
    </citation>
    <scope>NUCLEOTIDE SEQUENCE</scope>
</reference>
<dbReference type="AlphaFoldDB" id="A0A8S4SM73"/>
<comment type="caution">
    <text evidence="1">The sequence shown here is derived from an EMBL/GenBank/DDBJ whole genome shotgun (WGS) entry which is preliminary data.</text>
</comment>
<dbReference type="Proteomes" id="UP000838756">
    <property type="component" value="Unassembled WGS sequence"/>
</dbReference>
<dbReference type="EMBL" id="CAKXAJ010026350">
    <property type="protein sequence ID" value="CAH2267390.1"/>
    <property type="molecule type" value="Genomic_DNA"/>
</dbReference>
<gene>
    <name evidence="1" type="primary">jg27573</name>
    <name evidence="1" type="ORF">PAEG_LOCUS25945</name>
</gene>
<name>A0A8S4SM73_9NEOP</name>